<dbReference type="Proteomes" id="UP000255233">
    <property type="component" value="Unassembled WGS sequence"/>
</dbReference>
<evidence type="ECO:0000313" key="5">
    <source>
        <dbReference type="Proteomes" id="UP000255233"/>
    </source>
</evidence>
<gene>
    <name evidence="4" type="ORF">NCTC11190_02029</name>
</gene>
<dbReference type="GO" id="GO:0016787">
    <property type="term" value="F:hydrolase activity"/>
    <property type="evidence" value="ECO:0007669"/>
    <property type="project" value="UniProtKB-KW"/>
</dbReference>
<dbReference type="Pfam" id="PF00293">
    <property type="entry name" value="NUDIX"/>
    <property type="match status" value="1"/>
</dbReference>
<dbReference type="PANTHER" id="PTHR43046:SF16">
    <property type="entry name" value="ADP-RIBOSE PYROPHOSPHATASE YJHB-RELATED"/>
    <property type="match status" value="1"/>
</dbReference>
<evidence type="ECO:0000259" key="3">
    <source>
        <dbReference type="PROSITE" id="PS51462"/>
    </source>
</evidence>
<dbReference type="PROSITE" id="PS51462">
    <property type="entry name" value="NUDIX"/>
    <property type="match status" value="1"/>
</dbReference>
<keyword evidence="2 4" id="KW-0378">Hydrolase</keyword>
<dbReference type="InterPro" id="IPR059176">
    <property type="entry name" value="UDP-X_N"/>
</dbReference>
<dbReference type="SUPFAM" id="SSF55811">
    <property type="entry name" value="Nudix"/>
    <property type="match status" value="1"/>
</dbReference>
<evidence type="ECO:0000256" key="1">
    <source>
        <dbReference type="ARBA" id="ARBA00001946"/>
    </source>
</evidence>
<keyword evidence="5" id="KW-1185">Reference proteome</keyword>
<dbReference type="Gene3D" id="3.90.79.10">
    <property type="entry name" value="Nucleoside Triphosphate Pyrophosphohydrolase"/>
    <property type="match status" value="1"/>
</dbReference>
<dbReference type="InterPro" id="IPR000086">
    <property type="entry name" value="NUDIX_hydrolase_dom"/>
</dbReference>
<dbReference type="EMBL" id="UGVL01000001">
    <property type="protein sequence ID" value="SUE34796.1"/>
    <property type="molecule type" value="Genomic_DNA"/>
</dbReference>
<organism evidence="4 5">
    <name type="scientific">Rikenella microfusus</name>
    <dbReference type="NCBI Taxonomy" id="28139"/>
    <lineage>
        <taxon>Bacteria</taxon>
        <taxon>Pseudomonadati</taxon>
        <taxon>Bacteroidota</taxon>
        <taxon>Bacteroidia</taxon>
        <taxon>Bacteroidales</taxon>
        <taxon>Rikenellaceae</taxon>
        <taxon>Rikenella</taxon>
    </lineage>
</organism>
<dbReference type="AlphaFoldDB" id="A0A379MTR0"/>
<dbReference type="STRING" id="880526.GCA_000427365_01789"/>
<dbReference type="Gene3D" id="6.10.250.1120">
    <property type="match status" value="1"/>
</dbReference>
<proteinExistence type="predicted"/>
<dbReference type="CDD" id="cd18889">
    <property type="entry name" value="NUDIX_ADPRase"/>
    <property type="match status" value="1"/>
</dbReference>
<dbReference type="OrthoDB" id="9804442at2"/>
<protein>
    <submittedName>
        <fullName evidence="4">Hydrolase of X-linked nucleoside diphosphate N terminal</fullName>
    </submittedName>
</protein>
<sequence length="209" mass="23613">MEKNTQPEWLAWAKELQFIAQAGLTYSRDPFDRERFGRIREIAAEILSLRSGLSLETVKGLFCNEEGFQTPKLDSRAAVFRDGRILLVQERNGTWALPGGWVDIDQSVRSNTEKEVREEAGLEVEAVRLIAVQDRNLHNRPPYAYNVCKVFVFCEPKDGGFRPNAETVASGYFGLDELPAPLAEEKVSRAQIEMCFAAAADPDWQVLFD</sequence>
<accession>A0A379MTR0</accession>
<dbReference type="RefSeq" id="WP_027291404.1">
    <property type="nucleotide sequence ID" value="NZ_UGVL01000001.1"/>
</dbReference>
<evidence type="ECO:0000256" key="2">
    <source>
        <dbReference type="ARBA" id="ARBA00022801"/>
    </source>
</evidence>
<name>A0A379MTR0_9BACT</name>
<comment type="cofactor">
    <cofactor evidence="1">
        <name>Mg(2+)</name>
        <dbReference type="ChEBI" id="CHEBI:18420"/>
    </cofactor>
</comment>
<dbReference type="Pfam" id="PF12535">
    <property type="entry name" value="Nudix_N"/>
    <property type="match status" value="1"/>
</dbReference>
<reference evidence="4 5" key="1">
    <citation type="submission" date="2018-06" db="EMBL/GenBank/DDBJ databases">
        <authorList>
            <consortium name="Pathogen Informatics"/>
            <person name="Doyle S."/>
        </authorList>
    </citation>
    <scope>NUCLEOTIDE SEQUENCE [LARGE SCALE GENOMIC DNA]</scope>
    <source>
        <strain evidence="4 5">NCTC11190</strain>
    </source>
</reference>
<evidence type="ECO:0000313" key="4">
    <source>
        <dbReference type="EMBL" id="SUE34796.1"/>
    </source>
</evidence>
<dbReference type="PANTHER" id="PTHR43046">
    <property type="entry name" value="GDP-MANNOSE MANNOSYL HYDROLASE"/>
    <property type="match status" value="1"/>
</dbReference>
<feature type="domain" description="Nudix hydrolase" evidence="3">
    <location>
        <begin position="70"/>
        <end position="195"/>
    </location>
</feature>
<dbReference type="InterPro" id="IPR015797">
    <property type="entry name" value="NUDIX_hydrolase-like_dom_sf"/>
</dbReference>